<organism evidence="13">
    <name type="scientific">Candidatus Berkiella aquae</name>
    <dbReference type="NCBI Taxonomy" id="295108"/>
    <lineage>
        <taxon>Bacteria</taxon>
        <taxon>Pseudomonadati</taxon>
        <taxon>Pseudomonadota</taxon>
        <taxon>Gammaproteobacteria</taxon>
        <taxon>Candidatus Berkiellales</taxon>
        <taxon>Candidatus Berkiellaceae</taxon>
        <taxon>Candidatus Berkiella</taxon>
    </lineage>
</organism>
<dbReference type="Gene3D" id="3.40.50.11610">
    <property type="entry name" value="Multifunctional 2-oxoglutarate metabolism enzyme, C-terminal domain"/>
    <property type="match status" value="1"/>
</dbReference>
<dbReference type="OrthoDB" id="9759785at2"/>
<evidence type="ECO:0000256" key="1">
    <source>
        <dbReference type="ARBA" id="ARBA00001964"/>
    </source>
</evidence>
<evidence type="ECO:0000256" key="10">
    <source>
        <dbReference type="ARBA" id="ARBA00030680"/>
    </source>
</evidence>
<evidence type="ECO:0000256" key="11">
    <source>
        <dbReference type="ARBA" id="ARBA00051911"/>
    </source>
</evidence>
<keyword evidence="8" id="KW-0786">Thiamine pyrophosphate</keyword>
<feature type="domain" description="Transketolase-like pyrimidine-binding" evidence="12">
    <location>
        <begin position="596"/>
        <end position="789"/>
    </location>
</feature>
<evidence type="ECO:0000256" key="7">
    <source>
        <dbReference type="ARBA" id="ARBA00023002"/>
    </source>
</evidence>
<dbReference type="InterPro" id="IPR029061">
    <property type="entry name" value="THDP-binding"/>
</dbReference>
<dbReference type="InterPro" id="IPR042179">
    <property type="entry name" value="KGD_C_sf"/>
</dbReference>
<dbReference type="GO" id="GO:0004591">
    <property type="term" value="F:oxoglutarate dehydrogenase (succinyl-transferring) activity"/>
    <property type="evidence" value="ECO:0007669"/>
    <property type="project" value="UniProtKB-EC"/>
</dbReference>
<dbReference type="CDD" id="cd02016">
    <property type="entry name" value="TPP_E1_OGDC_like"/>
    <property type="match status" value="1"/>
</dbReference>
<dbReference type="PIRSF" id="PIRSF000157">
    <property type="entry name" value="Oxoglu_dh_E1"/>
    <property type="match status" value="1"/>
</dbReference>
<keyword evidence="9" id="KW-0324">Glycolysis</keyword>
<dbReference type="InterPro" id="IPR032106">
    <property type="entry name" value="2-oxogl_dehyd_N"/>
</dbReference>
<evidence type="ECO:0000256" key="5">
    <source>
        <dbReference type="ARBA" id="ARBA00012280"/>
    </source>
</evidence>
<comment type="catalytic activity">
    <reaction evidence="11">
        <text>N(6)-[(R)-lipoyl]-L-lysyl-[protein] + 2-oxoglutarate + H(+) = N(6)-[(R)-S(8)-succinyldihydrolipoyl]-L-lysyl-[protein] + CO2</text>
        <dbReference type="Rhea" id="RHEA:12188"/>
        <dbReference type="Rhea" id="RHEA-COMP:10474"/>
        <dbReference type="Rhea" id="RHEA-COMP:20092"/>
        <dbReference type="ChEBI" id="CHEBI:15378"/>
        <dbReference type="ChEBI" id="CHEBI:16526"/>
        <dbReference type="ChEBI" id="CHEBI:16810"/>
        <dbReference type="ChEBI" id="CHEBI:83099"/>
        <dbReference type="ChEBI" id="CHEBI:83120"/>
        <dbReference type="EC" id="1.2.4.2"/>
    </reaction>
</comment>
<dbReference type="GO" id="GO:0006096">
    <property type="term" value="P:glycolytic process"/>
    <property type="evidence" value="ECO:0007669"/>
    <property type="project" value="UniProtKB-KW"/>
</dbReference>
<comment type="caution">
    <text evidence="13">The sequence shown here is derived from an EMBL/GenBank/DDBJ whole genome shotgun (WGS) entry which is preliminary data.</text>
</comment>
<evidence type="ECO:0000256" key="8">
    <source>
        <dbReference type="ARBA" id="ARBA00023052"/>
    </source>
</evidence>
<evidence type="ECO:0000256" key="3">
    <source>
        <dbReference type="ARBA" id="ARBA00006936"/>
    </source>
</evidence>
<comment type="subunit">
    <text evidence="4">Homodimer. Part of the 2-oxoglutarate dehydrogenase (OGDH) complex composed of E1 (2-oxoglutarate dehydrogenase), E2 (dihydrolipoamide succinyltransferase) and E3 (dihydrolipoamide dehydrogenase); the complex contains multiple copies of the three enzymatic components (E1, E2 and E3).</text>
</comment>
<reference evidence="14" key="2">
    <citation type="journal article" date="2016" name="Genome Announc.">
        <title>Draft Genome Sequences of Two Novel Amoeba-Resistant Intranuclear Bacteria, 'Candidatus Berkiella cookevillensis' and 'Candidatus Berkiella aquae'.</title>
        <authorList>
            <person name="Mehari Y.T."/>
            <person name="Arivett B.A."/>
            <person name="Farone A.L."/>
            <person name="Gunderson J.H."/>
            <person name="Farone M.B."/>
        </authorList>
    </citation>
    <scope>NUCLEOTIDE SEQUENCE</scope>
    <source>
        <strain evidence="14">HT99</strain>
    </source>
</reference>
<dbReference type="Gene3D" id="1.10.287.1150">
    <property type="entry name" value="TPP helical domain"/>
    <property type="match status" value="1"/>
</dbReference>
<dbReference type="STRING" id="295108.HT99x_00125"/>
<dbReference type="InterPro" id="IPR001017">
    <property type="entry name" value="DH_E1"/>
</dbReference>
<evidence type="ECO:0000256" key="9">
    <source>
        <dbReference type="ARBA" id="ARBA00023152"/>
    </source>
</evidence>
<evidence type="ECO:0000256" key="2">
    <source>
        <dbReference type="ARBA" id="ARBA00003906"/>
    </source>
</evidence>
<dbReference type="InterPro" id="IPR031717">
    <property type="entry name" value="ODO-1/KGD_C"/>
</dbReference>
<dbReference type="SMART" id="SM00861">
    <property type="entry name" value="Transket_pyr"/>
    <property type="match status" value="1"/>
</dbReference>
<dbReference type="PATRIC" id="fig|1590043.3.peg.127"/>
<dbReference type="EMBL" id="LKAJ01000001">
    <property type="protein sequence ID" value="KRG22587.1"/>
    <property type="molecule type" value="Genomic_DNA"/>
</dbReference>
<reference evidence="14" key="3">
    <citation type="submission" date="2021-06" db="EMBL/GenBank/DDBJ databases">
        <title>Genomic Description and Analysis of Intracellular Bacteria, Candidatus Berkiella cookevillensis and Candidatus Berkiella aquae.</title>
        <authorList>
            <person name="Kidane D.T."/>
            <person name="Mehari Y.T."/>
            <person name="Rice F.C."/>
            <person name="Arivett B.A."/>
            <person name="Farone A.L."/>
            <person name="Berk S.G."/>
            <person name="Farone M.B."/>
        </authorList>
    </citation>
    <scope>NUCLEOTIDE SEQUENCE</scope>
    <source>
        <strain evidence="14">HT99</strain>
    </source>
</reference>
<dbReference type="SUPFAM" id="SSF52518">
    <property type="entry name" value="Thiamin diphosphate-binding fold (THDP-binding)"/>
    <property type="match status" value="2"/>
</dbReference>
<dbReference type="NCBIfam" id="NF008907">
    <property type="entry name" value="PRK12270.1"/>
    <property type="match status" value="1"/>
</dbReference>
<evidence type="ECO:0000313" key="15">
    <source>
        <dbReference type="Proteomes" id="UP000051497"/>
    </source>
</evidence>
<evidence type="ECO:0000256" key="6">
    <source>
        <dbReference type="ARBA" id="ARBA00013321"/>
    </source>
</evidence>
<dbReference type="Pfam" id="PF16870">
    <property type="entry name" value="OxoGdeHyase_C"/>
    <property type="match status" value="1"/>
</dbReference>
<dbReference type="FunFam" id="3.40.50.970:FF:000014">
    <property type="entry name" value="2-oxoglutarate dehydrogenase E1 component"/>
    <property type="match status" value="1"/>
</dbReference>
<dbReference type="EMBL" id="LKAJ02000001">
    <property type="protein sequence ID" value="MCS5712048.1"/>
    <property type="molecule type" value="Genomic_DNA"/>
</dbReference>
<reference evidence="13" key="1">
    <citation type="submission" date="2015-09" db="EMBL/GenBank/DDBJ databases">
        <title>Draft Genome Sequences of Two Novel Amoeba-resistant Intranuclear Bacteria, Candidatus Berkiella cookevillensis and Candidatus Berkiella aquae.</title>
        <authorList>
            <person name="Mehari Y.T."/>
            <person name="Arivett B.A."/>
            <person name="Farone A.L."/>
            <person name="Gunderson J.H."/>
            <person name="Farone M.B."/>
        </authorList>
    </citation>
    <scope>NUCLEOTIDE SEQUENCE [LARGE SCALE GENOMIC DNA]</scope>
    <source>
        <strain evidence="13">HT99</strain>
    </source>
</reference>
<dbReference type="AlphaFoldDB" id="A0A0Q9YP56"/>
<evidence type="ECO:0000313" key="14">
    <source>
        <dbReference type="EMBL" id="MCS5712048.1"/>
    </source>
</evidence>
<proteinExistence type="inferred from homology"/>
<accession>A0A0Q9YP56</accession>
<dbReference type="FunFam" id="3.40.50.12470:FF:000009">
    <property type="entry name" value="2-oxoglutarate dehydrogenase E1 component"/>
    <property type="match status" value="1"/>
</dbReference>
<dbReference type="Pfam" id="PF16078">
    <property type="entry name" value="2-oxogl_dehyd_N"/>
    <property type="match status" value="1"/>
</dbReference>
<dbReference type="FunFam" id="1.10.287.1150:FF:000004">
    <property type="entry name" value="2-oxoglutarate dehydrogenase E1 component"/>
    <property type="match status" value="1"/>
</dbReference>
<protein>
    <recommendedName>
        <fullName evidence="6">2-oxoglutarate dehydrogenase E1 component</fullName>
        <ecNumber evidence="5">1.2.4.2</ecNumber>
    </recommendedName>
    <alternativeName>
        <fullName evidence="10">Alpha-ketoglutarate dehydrogenase</fullName>
    </alternativeName>
</protein>
<dbReference type="Proteomes" id="UP000051497">
    <property type="component" value="Unassembled WGS sequence"/>
</dbReference>
<sequence>MQENIMKSMWDSSAFDGGNSAYLENLYEQYLNDPTQLAPQWRQYFDELAKANKGAKDASHAAIQAEFANLAKLIHKGSTQSVPLDHELKQIQVLRLINAYRLQGHLHAQIDPLGMREMLDENASELSLEEHGLGVNDMATEFNTETFVGPKHMQLGALYRALNDTYCGSIGTEYMHIPSREERAWIQQRVEGSRATPEFSPKIKEQILERLTAAEGLEKYIGVKYPGAKRFSLEGGEVLIPMLDHLIQRAGSQGMRECVIGMAHRGRLNVLINTLGKDPRELFDEFEGKHSAHLESGDVKYHQGFSSDVKTSGGLTHLALAFNPSHLEIVTPVVAGSVKARQIRAKDEDANKVLSVAIHGDAAFAGQGVVMETLNMSQTRGYGTGGTVHIVINNQVGFTTSNPHDARSTLYCTDVAKVVLAPIFHVNADDPEAVMLVTEWVLDYRMRFNKDVVIDLVCYRRHGHNEADDPFATQPMMYGKIKNHLTVRQLYAEQLTKEQVLTKQQADALVKQNREALDKGDCVANNISKEQRAHLVDWSQYESKDWREPVKTGISQDKINTLSHKLLKMPDGFSMHPRVAKIYEEREKMSHGQQLIDWGFAENMAYASLLDQGYAVRISGQDCGRGTFFHRHAVLHDQKTGKVYTPLKHIDPKQPHFTVIDSLLSEEAVLGFEYGYATTEPKSLVIWEAQFGDFANGAQVVIDQFISSGEQKWGRLCGLVMLLPHGYEGQGPEHSSARLERFLQLCAQHNIQVCVPSNASQVFHMLRRQMLRKIRKPLIVMSPKSLLRHKLASCELNNLIDGTFEVVIPETQPHDPQKVTKVVMCSGKVYYDLVTKRDELKKNHIAIIRIEQLYPFPEPELQAQLQRYPNVKDIVWCQEEPKNQGAWFPTQHHFRACMTPSQNLLFAGRDASASPAVGYTSEHNEQQEALIQDALK</sequence>
<gene>
    <name evidence="13" type="primary">sucA</name>
    <name evidence="13" type="ORF">HT99x_00125</name>
    <name evidence="14" type="ORF">HT99x_011445</name>
</gene>
<dbReference type="Gene3D" id="3.40.50.12470">
    <property type="match status" value="1"/>
</dbReference>
<dbReference type="GO" id="GO:0030976">
    <property type="term" value="F:thiamine pyrophosphate binding"/>
    <property type="evidence" value="ECO:0007669"/>
    <property type="project" value="InterPro"/>
</dbReference>
<dbReference type="EC" id="1.2.4.2" evidence="5"/>
<name>A0A0Q9YP56_9GAMM</name>
<evidence type="ECO:0000313" key="13">
    <source>
        <dbReference type="EMBL" id="KRG22587.1"/>
    </source>
</evidence>
<keyword evidence="15" id="KW-1185">Reference proteome</keyword>
<dbReference type="Pfam" id="PF02779">
    <property type="entry name" value="Transket_pyr"/>
    <property type="match status" value="1"/>
</dbReference>
<comment type="similarity">
    <text evidence="3">Belongs to the alpha-ketoglutarate dehydrogenase family.</text>
</comment>
<dbReference type="InterPro" id="IPR011603">
    <property type="entry name" value="2oxoglutarate_DH_E1"/>
</dbReference>
<dbReference type="GO" id="GO:0045252">
    <property type="term" value="C:oxoglutarate dehydrogenase complex"/>
    <property type="evidence" value="ECO:0007669"/>
    <property type="project" value="TreeGrafter"/>
</dbReference>
<dbReference type="PANTHER" id="PTHR23152">
    <property type="entry name" value="2-OXOGLUTARATE DEHYDROGENASE"/>
    <property type="match status" value="1"/>
</dbReference>
<evidence type="ECO:0000259" key="12">
    <source>
        <dbReference type="SMART" id="SM00861"/>
    </source>
</evidence>
<keyword evidence="7 13" id="KW-0560">Oxidoreductase</keyword>
<dbReference type="RefSeq" id="WP_075064787.1">
    <property type="nucleotide sequence ID" value="NZ_LKAJ02000001.1"/>
</dbReference>
<dbReference type="InterPro" id="IPR005475">
    <property type="entry name" value="Transketolase-like_Pyr-bd"/>
</dbReference>
<dbReference type="Gene3D" id="3.40.50.970">
    <property type="match status" value="1"/>
</dbReference>
<dbReference type="NCBIfam" id="NF006914">
    <property type="entry name" value="PRK09404.1"/>
    <property type="match status" value="1"/>
</dbReference>
<dbReference type="GO" id="GO:0006099">
    <property type="term" value="P:tricarboxylic acid cycle"/>
    <property type="evidence" value="ECO:0007669"/>
    <property type="project" value="TreeGrafter"/>
</dbReference>
<dbReference type="PANTHER" id="PTHR23152:SF4">
    <property type="entry name" value="2-OXOADIPATE DEHYDROGENASE COMPLEX COMPONENT E1"/>
    <property type="match status" value="1"/>
</dbReference>
<dbReference type="NCBIfam" id="TIGR00239">
    <property type="entry name" value="2oxo_dh_E1"/>
    <property type="match status" value="1"/>
</dbReference>
<comment type="cofactor">
    <cofactor evidence="1">
        <name>thiamine diphosphate</name>
        <dbReference type="ChEBI" id="CHEBI:58937"/>
    </cofactor>
</comment>
<dbReference type="GO" id="GO:0005829">
    <property type="term" value="C:cytosol"/>
    <property type="evidence" value="ECO:0007669"/>
    <property type="project" value="TreeGrafter"/>
</dbReference>
<comment type="function">
    <text evidence="2">E1 component of the 2-oxoglutarate dehydrogenase (OGDH) complex which catalyzes the decarboxylation of 2-oxoglutarate, the first step in the conversion of 2-oxoglutarate to succinyl-CoA and CO(2).</text>
</comment>
<evidence type="ECO:0000256" key="4">
    <source>
        <dbReference type="ARBA" id="ARBA00011301"/>
    </source>
</evidence>
<dbReference type="Pfam" id="PF00676">
    <property type="entry name" value="E1_dh"/>
    <property type="match status" value="1"/>
</dbReference>